<feature type="signal peptide" evidence="2">
    <location>
        <begin position="1"/>
        <end position="18"/>
    </location>
</feature>
<evidence type="ECO:0000313" key="4">
    <source>
        <dbReference type="Proteomes" id="UP000027002"/>
    </source>
</evidence>
<reference evidence="3" key="1">
    <citation type="submission" date="2020-03" db="EMBL/GenBank/DDBJ databases">
        <title>A mixture of massive structural variations and highly conserved coding sequences in Ustilaginoidea virens genome.</title>
        <authorList>
            <person name="Zhang K."/>
            <person name="Zhao Z."/>
            <person name="Zhang Z."/>
            <person name="Li Y."/>
            <person name="Hsiang T."/>
            <person name="Sun W."/>
        </authorList>
    </citation>
    <scope>NUCLEOTIDE SEQUENCE</scope>
    <source>
        <strain evidence="3">UV-8b</strain>
    </source>
</reference>
<dbReference type="KEGG" id="uvi:66067623"/>
<feature type="compositionally biased region" description="Basic and acidic residues" evidence="1">
    <location>
        <begin position="65"/>
        <end position="78"/>
    </location>
</feature>
<feature type="region of interest" description="Disordered" evidence="1">
    <location>
        <begin position="29"/>
        <end position="78"/>
    </location>
</feature>
<keyword evidence="4" id="KW-1185">Reference proteome</keyword>
<evidence type="ECO:0000313" key="3">
    <source>
        <dbReference type="EMBL" id="QUC22605.1"/>
    </source>
</evidence>
<dbReference type="Proteomes" id="UP000027002">
    <property type="component" value="Chromosome 5"/>
</dbReference>
<sequence length="138" mass="14460">MKFSLATLTAMLAVGVIAAPVDAGEADVRSYTRSSEHPPPPGGAIVYDPGLSHVVKRSSGPPSKEGGEKEAKRTEAVPCDEKKKNDCLAKWKCDGENDTGPNFLQCRLCEIYTSECAAKGPQHEGPFLAGPGIPPGPA</sequence>
<dbReference type="RefSeq" id="XP_043000278.1">
    <property type="nucleotide sequence ID" value="XM_043144343.1"/>
</dbReference>
<feature type="chain" id="PRO_5034111883" evidence="2">
    <location>
        <begin position="19"/>
        <end position="138"/>
    </location>
</feature>
<proteinExistence type="predicted"/>
<dbReference type="AlphaFoldDB" id="A0A8E5HWC2"/>
<dbReference type="EMBL" id="CP072757">
    <property type="protein sequence ID" value="QUC22605.1"/>
    <property type="molecule type" value="Genomic_DNA"/>
</dbReference>
<evidence type="ECO:0000256" key="2">
    <source>
        <dbReference type="SAM" id="SignalP"/>
    </source>
</evidence>
<organism evidence="3 4">
    <name type="scientific">Ustilaginoidea virens</name>
    <name type="common">Rice false smut fungus</name>
    <name type="synonym">Villosiclava virens</name>
    <dbReference type="NCBI Taxonomy" id="1159556"/>
    <lineage>
        <taxon>Eukaryota</taxon>
        <taxon>Fungi</taxon>
        <taxon>Dikarya</taxon>
        <taxon>Ascomycota</taxon>
        <taxon>Pezizomycotina</taxon>
        <taxon>Sordariomycetes</taxon>
        <taxon>Hypocreomycetidae</taxon>
        <taxon>Hypocreales</taxon>
        <taxon>Clavicipitaceae</taxon>
        <taxon>Ustilaginoidea</taxon>
    </lineage>
</organism>
<gene>
    <name evidence="3" type="ORF">UV8b_06846</name>
</gene>
<name>A0A8E5HWC2_USTVR</name>
<dbReference type="GeneID" id="66067623"/>
<accession>A0A8E5HWC2</accession>
<evidence type="ECO:0000256" key="1">
    <source>
        <dbReference type="SAM" id="MobiDB-lite"/>
    </source>
</evidence>
<protein>
    <submittedName>
        <fullName evidence="3">Uncharacterized protein</fullName>
    </submittedName>
</protein>
<keyword evidence="2" id="KW-0732">Signal</keyword>